<name>A0AAV2TBQ4_CALDB</name>
<evidence type="ECO:0000259" key="2">
    <source>
        <dbReference type="SMART" id="SM00198"/>
    </source>
</evidence>
<dbReference type="PROSITE" id="PS01009">
    <property type="entry name" value="CRISP_1"/>
    <property type="match status" value="1"/>
</dbReference>
<evidence type="ECO:0000313" key="3">
    <source>
        <dbReference type="EMBL" id="CAL5134585.1"/>
    </source>
</evidence>
<sequence>MAKKIDEEFNQECIDEHNRLRALHGCPPLVLDRELAAGSQAYAEKLVKSSKMKHSGSHEYGENLAHRGSTSATQMTGKEATEYWYEEIKKCHYIGRMEHGCGHFTQVVWKSTTSAGFGRALSKDKKQVFVVGRYKPPGNVSGHFTENVPRPTEA</sequence>
<dbReference type="InterPro" id="IPR035940">
    <property type="entry name" value="CAP_sf"/>
</dbReference>
<accession>A0AAV2TBQ4</accession>
<proteinExistence type="predicted"/>
<feature type="domain" description="SCP" evidence="2">
    <location>
        <begin position="8"/>
        <end position="142"/>
    </location>
</feature>
<dbReference type="InterPro" id="IPR014044">
    <property type="entry name" value="CAP_dom"/>
</dbReference>
<dbReference type="FunFam" id="3.40.33.10:FF:000002">
    <property type="entry name" value="Golgi-associated plant pathogenesis-related protein 1"/>
    <property type="match status" value="1"/>
</dbReference>
<dbReference type="SMART" id="SM00198">
    <property type="entry name" value="SCP"/>
    <property type="match status" value="1"/>
</dbReference>
<dbReference type="AlphaFoldDB" id="A0AAV2TBQ4"/>
<dbReference type="Gene3D" id="3.40.33.10">
    <property type="entry name" value="CAP"/>
    <property type="match status" value="1"/>
</dbReference>
<dbReference type="EMBL" id="CAXLJL010000212">
    <property type="protein sequence ID" value="CAL5134585.1"/>
    <property type="molecule type" value="Genomic_DNA"/>
</dbReference>
<dbReference type="Proteomes" id="UP001497525">
    <property type="component" value="Unassembled WGS sequence"/>
</dbReference>
<feature type="compositionally biased region" description="Basic and acidic residues" evidence="1">
    <location>
        <begin position="56"/>
        <end position="65"/>
    </location>
</feature>
<dbReference type="SUPFAM" id="SSF55797">
    <property type="entry name" value="PR-1-like"/>
    <property type="match status" value="1"/>
</dbReference>
<dbReference type="InterPro" id="IPR001283">
    <property type="entry name" value="CRISP-related"/>
</dbReference>
<dbReference type="PANTHER" id="PTHR10334">
    <property type="entry name" value="CYSTEINE-RICH SECRETORY PROTEIN-RELATED"/>
    <property type="match status" value="1"/>
</dbReference>
<evidence type="ECO:0000256" key="1">
    <source>
        <dbReference type="SAM" id="MobiDB-lite"/>
    </source>
</evidence>
<protein>
    <recommendedName>
        <fullName evidence="2">SCP domain-containing protein</fullName>
    </recommendedName>
</protein>
<dbReference type="InterPro" id="IPR018244">
    <property type="entry name" value="Allrgn_V5/Tpx1_CS"/>
</dbReference>
<dbReference type="GO" id="GO:0005576">
    <property type="term" value="C:extracellular region"/>
    <property type="evidence" value="ECO:0007669"/>
    <property type="project" value="InterPro"/>
</dbReference>
<feature type="region of interest" description="Disordered" evidence="1">
    <location>
        <begin position="54"/>
        <end position="73"/>
    </location>
</feature>
<gene>
    <name evidence="3" type="ORF">CDAUBV1_LOCUS8368</name>
</gene>
<comment type="caution">
    <text evidence="3">The sequence shown here is derived from an EMBL/GenBank/DDBJ whole genome shotgun (WGS) entry which is preliminary data.</text>
</comment>
<evidence type="ECO:0000313" key="4">
    <source>
        <dbReference type="Proteomes" id="UP001497525"/>
    </source>
</evidence>
<organism evidence="3 4">
    <name type="scientific">Calicophoron daubneyi</name>
    <name type="common">Rumen fluke</name>
    <name type="synonym">Paramphistomum daubneyi</name>
    <dbReference type="NCBI Taxonomy" id="300641"/>
    <lineage>
        <taxon>Eukaryota</taxon>
        <taxon>Metazoa</taxon>
        <taxon>Spiralia</taxon>
        <taxon>Lophotrochozoa</taxon>
        <taxon>Platyhelminthes</taxon>
        <taxon>Trematoda</taxon>
        <taxon>Digenea</taxon>
        <taxon>Plagiorchiida</taxon>
        <taxon>Pronocephalata</taxon>
        <taxon>Paramphistomoidea</taxon>
        <taxon>Paramphistomidae</taxon>
        <taxon>Calicophoron</taxon>
    </lineage>
</organism>
<reference evidence="3" key="1">
    <citation type="submission" date="2024-06" db="EMBL/GenBank/DDBJ databases">
        <authorList>
            <person name="Liu X."/>
            <person name="Lenzi L."/>
            <person name="Haldenby T S."/>
            <person name="Uol C."/>
        </authorList>
    </citation>
    <scope>NUCLEOTIDE SEQUENCE</scope>
</reference>
<dbReference type="CDD" id="cd05382">
    <property type="entry name" value="CAP_GAPR1-like"/>
    <property type="match status" value="1"/>
</dbReference>
<dbReference type="PRINTS" id="PR00837">
    <property type="entry name" value="V5TPXLIKE"/>
</dbReference>
<dbReference type="Pfam" id="PF00188">
    <property type="entry name" value="CAP"/>
    <property type="match status" value="1"/>
</dbReference>
<dbReference type="InterPro" id="IPR034113">
    <property type="entry name" value="SCP_GAPR1-like"/>
</dbReference>